<dbReference type="CDD" id="cd00067">
    <property type="entry name" value="GAL4"/>
    <property type="match status" value="1"/>
</dbReference>
<feature type="domain" description="Zn(2)-C6 fungal-type" evidence="2">
    <location>
        <begin position="390"/>
        <end position="425"/>
    </location>
</feature>
<feature type="compositionally biased region" description="Pro residues" evidence="1">
    <location>
        <begin position="360"/>
        <end position="370"/>
    </location>
</feature>
<dbReference type="Proteomes" id="UP001049176">
    <property type="component" value="Chromosome 1"/>
</dbReference>
<evidence type="ECO:0000259" key="2">
    <source>
        <dbReference type="PROSITE" id="PS50048"/>
    </source>
</evidence>
<dbReference type="GeneID" id="66070005"/>
<accession>A0A9P7V2D5</accession>
<dbReference type="PROSITE" id="PS50048">
    <property type="entry name" value="ZN2_CY6_FUNGAL_2"/>
    <property type="match status" value="1"/>
</dbReference>
<reference evidence="3" key="1">
    <citation type="journal article" date="2021" name="Genome Biol. Evol.">
        <title>The assembled and annotated genome of the fairy-ring fungus Marasmius oreades.</title>
        <authorList>
            <person name="Hiltunen M."/>
            <person name="Ament-Velasquez S.L."/>
            <person name="Johannesson H."/>
        </authorList>
    </citation>
    <scope>NUCLEOTIDE SEQUENCE</scope>
    <source>
        <strain evidence="3">03SP1</strain>
    </source>
</reference>
<dbReference type="GO" id="GO:0000981">
    <property type="term" value="F:DNA-binding transcription factor activity, RNA polymerase II-specific"/>
    <property type="evidence" value="ECO:0007669"/>
    <property type="project" value="InterPro"/>
</dbReference>
<gene>
    <name evidence="3" type="ORF">E1B28_000929</name>
</gene>
<evidence type="ECO:0000313" key="4">
    <source>
        <dbReference type="Proteomes" id="UP001049176"/>
    </source>
</evidence>
<feature type="region of interest" description="Disordered" evidence="1">
    <location>
        <begin position="312"/>
        <end position="383"/>
    </location>
</feature>
<dbReference type="RefSeq" id="XP_043015524.1">
    <property type="nucleotide sequence ID" value="XM_043146819.1"/>
</dbReference>
<sequence length="452" mass="50392">MASSHHTFQPPDCSDCRSQTVHHYHSSSSVDNSFTRPSHVLSSSTLTSFAQFLREDDERFYETFPNAKAAKDAAHAAQLVPLSPHYDQHWSSHRLGEEYGVFRGDFVFSYHEGGPTSARPSESCYLEQATSHSEPHSYIDPAQSPRLPYSHSFPPPVYASPPPDVANHHAAESVYAIGESVPYADVNHGRDYAPLSTDPCDDNSSQRHNVVSSPLETHPLIQSQVHEHQENLPYREPLQPAVHAIEPPPLDYLPTPESPHSIYSPVETVISHHFFPADPTDGNEPVSIVQSQPIMDSSLISQQTFFKAEISHAPEDSPSPTTSNSFTQTLARRKRRRTTSDSQQQLPAEAGRSYVYKIPLPKPNHMPAPKLPKRRPSTPQSNEKKNLALACFFCRGRKIACGPHDPTSPDRTCGQCHRRSLKCEYPTESRRGMRKKRSSGDQQPDLGTLGSE</sequence>
<dbReference type="AlphaFoldDB" id="A0A9P7V2D5"/>
<evidence type="ECO:0000313" key="3">
    <source>
        <dbReference type="EMBL" id="KAG7099054.1"/>
    </source>
</evidence>
<dbReference type="Pfam" id="PF00172">
    <property type="entry name" value="Zn_clus"/>
    <property type="match status" value="1"/>
</dbReference>
<name>A0A9P7V2D5_9AGAR</name>
<protein>
    <recommendedName>
        <fullName evidence="2">Zn(2)-C6 fungal-type domain-containing protein</fullName>
    </recommendedName>
</protein>
<dbReference type="OrthoDB" id="39175at2759"/>
<feature type="region of interest" description="Disordered" evidence="1">
    <location>
        <begin position="127"/>
        <end position="146"/>
    </location>
</feature>
<proteinExistence type="predicted"/>
<dbReference type="PROSITE" id="PS00463">
    <property type="entry name" value="ZN2_CY6_FUNGAL_1"/>
    <property type="match status" value="1"/>
</dbReference>
<feature type="region of interest" description="Disordered" evidence="1">
    <location>
        <begin position="424"/>
        <end position="452"/>
    </location>
</feature>
<dbReference type="KEGG" id="more:E1B28_000929"/>
<feature type="compositionally biased region" description="Polar residues" evidence="1">
    <location>
        <begin position="318"/>
        <end position="330"/>
    </location>
</feature>
<dbReference type="GO" id="GO:0008270">
    <property type="term" value="F:zinc ion binding"/>
    <property type="evidence" value="ECO:0007669"/>
    <property type="project" value="InterPro"/>
</dbReference>
<dbReference type="InterPro" id="IPR001138">
    <property type="entry name" value="Zn2Cys6_DnaBD"/>
</dbReference>
<dbReference type="InterPro" id="IPR036864">
    <property type="entry name" value="Zn2-C6_fun-type_DNA-bd_sf"/>
</dbReference>
<dbReference type="Gene3D" id="4.10.240.10">
    <property type="entry name" value="Zn(2)-C6 fungal-type DNA-binding domain"/>
    <property type="match status" value="1"/>
</dbReference>
<dbReference type="SMART" id="SM00066">
    <property type="entry name" value="GAL4"/>
    <property type="match status" value="1"/>
</dbReference>
<evidence type="ECO:0000256" key="1">
    <source>
        <dbReference type="SAM" id="MobiDB-lite"/>
    </source>
</evidence>
<comment type="caution">
    <text evidence="3">The sequence shown here is derived from an EMBL/GenBank/DDBJ whole genome shotgun (WGS) entry which is preliminary data.</text>
</comment>
<dbReference type="EMBL" id="CM032181">
    <property type="protein sequence ID" value="KAG7099054.1"/>
    <property type="molecule type" value="Genomic_DNA"/>
</dbReference>
<organism evidence="3 4">
    <name type="scientific">Marasmius oreades</name>
    <name type="common">fairy-ring Marasmius</name>
    <dbReference type="NCBI Taxonomy" id="181124"/>
    <lineage>
        <taxon>Eukaryota</taxon>
        <taxon>Fungi</taxon>
        <taxon>Dikarya</taxon>
        <taxon>Basidiomycota</taxon>
        <taxon>Agaricomycotina</taxon>
        <taxon>Agaricomycetes</taxon>
        <taxon>Agaricomycetidae</taxon>
        <taxon>Agaricales</taxon>
        <taxon>Marasmiineae</taxon>
        <taxon>Marasmiaceae</taxon>
        <taxon>Marasmius</taxon>
    </lineage>
</organism>
<dbReference type="SUPFAM" id="SSF57701">
    <property type="entry name" value="Zn2/Cys6 DNA-binding domain"/>
    <property type="match status" value="1"/>
</dbReference>
<keyword evidence="4" id="KW-1185">Reference proteome</keyword>